<dbReference type="OrthoDB" id="10374038at2759"/>
<dbReference type="EMBL" id="CACSHJ010000089">
    <property type="protein sequence ID" value="CAA0384458.1"/>
    <property type="molecule type" value="Genomic_DNA"/>
</dbReference>
<sequence>MEIENQVSSSEVKAYEVCKGLMSEQRTEQEVTIYCRAIIGLS</sequence>
<reference evidence="1 2" key="1">
    <citation type="submission" date="2019-12" db="EMBL/GenBank/DDBJ databases">
        <authorList>
            <person name="Jiao W.-B."/>
            <person name="Schneeberger K."/>
        </authorList>
    </citation>
    <scope>NUCLEOTIDE SEQUENCE [LARGE SCALE GENOMIC DNA]</scope>
    <source>
        <strain evidence="2">cv. C24</strain>
    </source>
</reference>
<dbReference type="Proteomes" id="UP000434276">
    <property type="component" value="Unassembled WGS sequence"/>
</dbReference>
<evidence type="ECO:0000313" key="1">
    <source>
        <dbReference type="EMBL" id="CAA0384458.1"/>
    </source>
</evidence>
<gene>
    <name evidence="1" type="ORF">C24_LOCUS14643</name>
</gene>
<proteinExistence type="predicted"/>
<name>A0A5S9XIK3_ARATH</name>
<evidence type="ECO:0000313" key="2">
    <source>
        <dbReference type="Proteomes" id="UP000434276"/>
    </source>
</evidence>
<organism evidence="1 2">
    <name type="scientific">Arabidopsis thaliana</name>
    <name type="common">Mouse-ear cress</name>
    <dbReference type="NCBI Taxonomy" id="3702"/>
    <lineage>
        <taxon>Eukaryota</taxon>
        <taxon>Viridiplantae</taxon>
        <taxon>Streptophyta</taxon>
        <taxon>Embryophyta</taxon>
        <taxon>Tracheophyta</taxon>
        <taxon>Spermatophyta</taxon>
        <taxon>Magnoliopsida</taxon>
        <taxon>eudicotyledons</taxon>
        <taxon>Gunneridae</taxon>
        <taxon>Pentapetalae</taxon>
        <taxon>rosids</taxon>
        <taxon>malvids</taxon>
        <taxon>Brassicales</taxon>
        <taxon>Brassicaceae</taxon>
        <taxon>Camelineae</taxon>
        <taxon>Arabidopsis</taxon>
    </lineage>
</organism>
<protein>
    <submittedName>
        <fullName evidence="1">Uncharacterized protein</fullName>
    </submittedName>
</protein>
<dbReference type="AlphaFoldDB" id="A0A5S9XIK3"/>
<accession>A0A5S9XIK3</accession>